<evidence type="ECO:0000313" key="6">
    <source>
        <dbReference type="EMBL" id="GLK70831.1"/>
    </source>
</evidence>
<dbReference type="RefSeq" id="WP_213374456.1">
    <property type="nucleotide sequence ID" value="NZ_BSFJ01000004.1"/>
</dbReference>
<dbReference type="InterPro" id="IPR009057">
    <property type="entry name" value="Homeodomain-like_sf"/>
</dbReference>
<evidence type="ECO:0000256" key="1">
    <source>
        <dbReference type="ARBA" id="ARBA00023015"/>
    </source>
</evidence>
<evidence type="ECO:0000256" key="2">
    <source>
        <dbReference type="ARBA" id="ARBA00023125"/>
    </source>
</evidence>
<dbReference type="EMBL" id="BSFJ01000004">
    <property type="protein sequence ID" value="GLK70831.1"/>
    <property type="molecule type" value="Genomic_DNA"/>
</dbReference>
<dbReference type="AlphaFoldDB" id="A0A9W6J4S8"/>
<keyword evidence="3" id="KW-0804">Transcription</keyword>
<evidence type="ECO:0000259" key="5">
    <source>
        <dbReference type="PROSITE" id="PS01124"/>
    </source>
</evidence>
<dbReference type="PANTHER" id="PTHR46796">
    <property type="entry name" value="HTH-TYPE TRANSCRIPTIONAL ACTIVATOR RHAS-RELATED"/>
    <property type="match status" value="1"/>
</dbReference>
<dbReference type="GO" id="GO:0003700">
    <property type="term" value="F:DNA-binding transcription factor activity"/>
    <property type="evidence" value="ECO:0007669"/>
    <property type="project" value="InterPro"/>
</dbReference>
<dbReference type="PROSITE" id="PS01124">
    <property type="entry name" value="HTH_ARAC_FAMILY_2"/>
    <property type="match status" value="1"/>
</dbReference>
<dbReference type="GO" id="GO:0043565">
    <property type="term" value="F:sequence-specific DNA binding"/>
    <property type="evidence" value="ECO:0007669"/>
    <property type="project" value="InterPro"/>
</dbReference>
<dbReference type="PROSITE" id="PS00041">
    <property type="entry name" value="HTH_ARAC_FAMILY_1"/>
    <property type="match status" value="1"/>
</dbReference>
<reference evidence="6" key="1">
    <citation type="journal article" date="2014" name="Int. J. Syst. Evol. Microbiol.">
        <title>Complete genome sequence of Corynebacterium casei LMG S-19264T (=DSM 44701T), isolated from a smear-ripened cheese.</title>
        <authorList>
            <consortium name="US DOE Joint Genome Institute (JGI-PGF)"/>
            <person name="Walter F."/>
            <person name="Albersmeier A."/>
            <person name="Kalinowski J."/>
            <person name="Ruckert C."/>
        </authorList>
    </citation>
    <scope>NUCLEOTIDE SEQUENCE</scope>
    <source>
        <strain evidence="6">VKM B-2484</strain>
    </source>
</reference>
<dbReference type="PANTHER" id="PTHR46796:SF2">
    <property type="entry name" value="TRANSCRIPTIONAL REGULATORY PROTEIN"/>
    <property type="match status" value="1"/>
</dbReference>
<sequence length="292" mass="31183">MATPEHLYERAASAPPATAPGPLWHLDGERTCFIGPLTYNAPHQHGAPVFLAGLYGRFGLRLAGGPWLRVRTAMVPAGIVHELDIGGDPIGVLYIEPTLESAHALAALARSTRETDGALVGDDGAFGLMRELWEDATSAEWAGAALDDLLGFGARRARRRIDARITRVLGLLGEGADGPAGVAAASARVGLSAHHFQHLFTREVGVPYRRYRAWARMRRAIAAAAQGSTLTAAAHQAGFCDQAHFNHDFRRTFGAPPSWSLHRIRMSGDPARRGTAVQMAGDPARRGTAVPA</sequence>
<dbReference type="InterPro" id="IPR018062">
    <property type="entry name" value="HTH_AraC-typ_CS"/>
</dbReference>
<keyword evidence="1" id="KW-0805">Transcription regulation</keyword>
<name>A0A9W6J4S8_9HYPH</name>
<feature type="region of interest" description="Disordered" evidence="4">
    <location>
        <begin position="270"/>
        <end position="292"/>
    </location>
</feature>
<organism evidence="6 7">
    <name type="scientific">Ancylobacter dichloromethanicus</name>
    <dbReference type="NCBI Taxonomy" id="518825"/>
    <lineage>
        <taxon>Bacteria</taxon>
        <taxon>Pseudomonadati</taxon>
        <taxon>Pseudomonadota</taxon>
        <taxon>Alphaproteobacteria</taxon>
        <taxon>Hyphomicrobiales</taxon>
        <taxon>Xanthobacteraceae</taxon>
        <taxon>Ancylobacter</taxon>
    </lineage>
</organism>
<reference evidence="6" key="2">
    <citation type="submission" date="2023-01" db="EMBL/GenBank/DDBJ databases">
        <authorList>
            <person name="Sun Q."/>
            <person name="Evtushenko L."/>
        </authorList>
    </citation>
    <scope>NUCLEOTIDE SEQUENCE</scope>
    <source>
        <strain evidence="6">VKM B-2484</strain>
    </source>
</reference>
<gene>
    <name evidence="6" type="ORF">GCM10017643_09460</name>
</gene>
<evidence type="ECO:0000256" key="4">
    <source>
        <dbReference type="SAM" id="MobiDB-lite"/>
    </source>
</evidence>
<feature type="domain" description="HTH araC/xylS-type" evidence="5">
    <location>
        <begin position="166"/>
        <end position="263"/>
    </location>
</feature>
<dbReference type="Pfam" id="PF12833">
    <property type="entry name" value="HTH_18"/>
    <property type="match status" value="1"/>
</dbReference>
<dbReference type="InterPro" id="IPR018060">
    <property type="entry name" value="HTH_AraC"/>
</dbReference>
<dbReference type="Proteomes" id="UP001143370">
    <property type="component" value="Unassembled WGS sequence"/>
</dbReference>
<comment type="caution">
    <text evidence="6">The sequence shown here is derived from an EMBL/GenBank/DDBJ whole genome shotgun (WGS) entry which is preliminary data.</text>
</comment>
<dbReference type="Gene3D" id="1.10.10.60">
    <property type="entry name" value="Homeodomain-like"/>
    <property type="match status" value="2"/>
</dbReference>
<keyword evidence="7" id="KW-1185">Reference proteome</keyword>
<evidence type="ECO:0000256" key="3">
    <source>
        <dbReference type="ARBA" id="ARBA00023163"/>
    </source>
</evidence>
<dbReference type="SMART" id="SM00342">
    <property type="entry name" value="HTH_ARAC"/>
    <property type="match status" value="1"/>
</dbReference>
<protein>
    <submittedName>
        <fullName evidence="6">AraC family transcriptional regulator</fullName>
    </submittedName>
</protein>
<dbReference type="SUPFAM" id="SSF46689">
    <property type="entry name" value="Homeodomain-like"/>
    <property type="match status" value="2"/>
</dbReference>
<accession>A0A9W6J4S8</accession>
<evidence type="ECO:0000313" key="7">
    <source>
        <dbReference type="Proteomes" id="UP001143370"/>
    </source>
</evidence>
<keyword evidence="2" id="KW-0238">DNA-binding</keyword>
<proteinExistence type="predicted"/>
<dbReference type="InterPro" id="IPR050204">
    <property type="entry name" value="AraC_XylS_family_regulators"/>
</dbReference>